<dbReference type="AlphaFoldDB" id="B9XSV1"/>
<gene>
    <name evidence="9" type="primary">pyrF</name>
    <name evidence="14" type="ORF">Cflav_PD0123</name>
</gene>
<feature type="active site" description="Proton donor" evidence="9">
    <location>
        <position position="61"/>
    </location>
</feature>
<feature type="binding site" evidence="9 11">
    <location>
        <position position="213"/>
    </location>
    <ligand>
        <name>substrate</name>
    </ligand>
</feature>
<evidence type="ECO:0000256" key="9">
    <source>
        <dbReference type="HAMAP-Rule" id="MF_01200"/>
    </source>
</evidence>
<evidence type="ECO:0000256" key="7">
    <source>
        <dbReference type="ARBA" id="ARBA00049157"/>
    </source>
</evidence>
<keyword evidence="4 9" id="KW-0210">Decarboxylase</keyword>
<dbReference type="InterPro" id="IPR014732">
    <property type="entry name" value="OMPdecase"/>
</dbReference>
<evidence type="ECO:0000256" key="3">
    <source>
        <dbReference type="ARBA" id="ARBA00011738"/>
    </source>
</evidence>
<dbReference type="GO" id="GO:0044205">
    <property type="term" value="P:'de novo' UMP biosynthetic process"/>
    <property type="evidence" value="ECO:0007669"/>
    <property type="project" value="UniProtKB-UniRule"/>
</dbReference>
<evidence type="ECO:0000256" key="10">
    <source>
        <dbReference type="PIRSR" id="PIRSR614732-1"/>
    </source>
</evidence>
<organism evidence="14 15">
    <name type="scientific">Pedosphaera parvula (strain Ellin514)</name>
    <dbReference type="NCBI Taxonomy" id="320771"/>
    <lineage>
        <taxon>Bacteria</taxon>
        <taxon>Pseudomonadati</taxon>
        <taxon>Verrucomicrobiota</taxon>
        <taxon>Pedosphaerae</taxon>
        <taxon>Pedosphaerales</taxon>
        <taxon>Pedosphaeraceae</taxon>
        <taxon>Pedosphaera</taxon>
    </lineage>
</organism>
<feature type="active site" description="For OMPdecase activity" evidence="10">
    <location>
        <position position="59"/>
    </location>
</feature>
<feature type="active site" description="For OMPdecase activity" evidence="10">
    <location>
        <position position="61"/>
    </location>
</feature>
<evidence type="ECO:0000256" key="8">
    <source>
        <dbReference type="ARBA" id="ARBA00061012"/>
    </source>
</evidence>
<dbReference type="NCBIfam" id="TIGR01740">
    <property type="entry name" value="pyrF"/>
    <property type="match status" value="1"/>
</dbReference>
<dbReference type="InterPro" id="IPR018089">
    <property type="entry name" value="OMPdecase_AS"/>
</dbReference>
<dbReference type="Pfam" id="PF00215">
    <property type="entry name" value="OMPdecase"/>
    <property type="match status" value="1"/>
</dbReference>
<evidence type="ECO:0000313" key="15">
    <source>
        <dbReference type="Proteomes" id="UP000003688"/>
    </source>
</evidence>
<feature type="binding site" evidence="9 11">
    <location>
        <position position="193"/>
    </location>
    <ligand>
        <name>substrate</name>
    </ligand>
</feature>
<comment type="pathway">
    <text evidence="2 9 12">Pyrimidine metabolism; UMP biosynthesis via de novo pathway; UMP from orotate: step 2/2.</text>
</comment>
<feature type="binding site" evidence="9 11">
    <location>
        <position position="123"/>
    </location>
    <ligand>
        <name>substrate</name>
    </ligand>
</feature>
<dbReference type="GO" id="GO:0006207">
    <property type="term" value="P:'de novo' pyrimidine nucleobase biosynthetic process"/>
    <property type="evidence" value="ECO:0007669"/>
    <property type="project" value="InterPro"/>
</dbReference>
<reference evidence="14 15" key="1">
    <citation type="journal article" date="2011" name="J. Bacteriol.">
        <title>Genome sequence of 'Pedosphaera parvula' Ellin514, an aerobic Verrucomicrobial isolate from pasture soil.</title>
        <authorList>
            <person name="Kant R."/>
            <person name="van Passel M.W."/>
            <person name="Sangwan P."/>
            <person name="Palva A."/>
            <person name="Lucas S."/>
            <person name="Copeland A."/>
            <person name="Lapidus A."/>
            <person name="Glavina Del Rio T."/>
            <person name="Dalin E."/>
            <person name="Tice H."/>
            <person name="Bruce D."/>
            <person name="Goodwin L."/>
            <person name="Pitluck S."/>
            <person name="Chertkov O."/>
            <person name="Larimer F.W."/>
            <person name="Land M.L."/>
            <person name="Hauser L."/>
            <person name="Brettin T.S."/>
            <person name="Detter J.C."/>
            <person name="Han S."/>
            <person name="de Vos W.M."/>
            <person name="Janssen P.H."/>
            <person name="Smidt H."/>
        </authorList>
    </citation>
    <scope>NUCLEOTIDE SEQUENCE [LARGE SCALE GENOMIC DNA]</scope>
    <source>
        <strain evidence="14 15">Ellin514</strain>
    </source>
</reference>
<dbReference type="InterPro" id="IPR047596">
    <property type="entry name" value="OMPdecase_bac"/>
</dbReference>
<name>B9XSV1_PEDPL</name>
<evidence type="ECO:0000256" key="11">
    <source>
        <dbReference type="PIRSR" id="PIRSR614732-2"/>
    </source>
</evidence>
<evidence type="ECO:0000259" key="13">
    <source>
        <dbReference type="SMART" id="SM00934"/>
    </source>
</evidence>
<dbReference type="RefSeq" id="WP_007418884.1">
    <property type="nucleotide sequence ID" value="NZ_ABOX02000087.1"/>
</dbReference>
<dbReference type="Proteomes" id="UP000003688">
    <property type="component" value="Unassembled WGS sequence"/>
</dbReference>
<proteinExistence type="inferred from homology"/>
<feature type="binding site" evidence="9 11">
    <location>
        <position position="214"/>
    </location>
    <ligand>
        <name>substrate</name>
    </ligand>
</feature>
<dbReference type="PANTHER" id="PTHR32119:SF2">
    <property type="entry name" value="OROTIDINE 5'-PHOSPHATE DECARBOXYLASE"/>
    <property type="match status" value="1"/>
</dbReference>
<dbReference type="UniPathway" id="UPA00070">
    <property type="reaction ID" value="UER00120"/>
</dbReference>
<dbReference type="InterPro" id="IPR001754">
    <property type="entry name" value="OMPdeCOase_dom"/>
</dbReference>
<keyword evidence="5 9" id="KW-0665">Pyrimidine biosynthesis</keyword>
<evidence type="ECO:0000256" key="12">
    <source>
        <dbReference type="RuleBase" id="RU000512"/>
    </source>
</evidence>
<comment type="function">
    <text evidence="1 9">Catalyzes the decarboxylation of orotidine 5'-monophosphate (OMP) to uridine 5'-monophosphate (UMP).</text>
</comment>
<comment type="caution">
    <text evidence="14">The sequence shown here is derived from an EMBL/GenBank/DDBJ whole genome shotgun (WGS) entry which is preliminary data.</text>
</comment>
<feature type="binding site" evidence="9 11">
    <location>
        <position position="32"/>
    </location>
    <ligand>
        <name>substrate</name>
    </ligand>
</feature>
<dbReference type="Gene3D" id="3.20.20.70">
    <property type="entry name" value="Aldolase class I"/>
    <property type="match status" value="1"/>
</dbReference>
<dbReference type="EMBL" id="ABOX02000087">
    <property type="protein sequence ID" value="EEF57088.1"/>
    <property type="molecule type" value="Genomic_DNA"/>
</dbReference>
<feature type="domain" description="Orotidine 5'-phosphate decarboxylase" evidence="13">
    <location>
        <begin position="4"/>
        <end position="229"/>
    </location>
</feature>
<protein>
    <recommendedName>
        <fullName evidence="9">Orotidine 5'-phosphate decarboxylase</fullName>
        <ecNumber evidence="9">4.1.1.23</ecNumber>
    </recommendedName>
    <alternativeName>
        <fullName evidence="9">OMP decarboxylase</fullName>
        <shortName evidence="9">OMPDCase</shortName>
        <shortName evidence="9">OMPdecase</shortName>
    </alternativeName>
</protein>
<feature type="binding site" evidence="9">
    <location>
        <begin position="59"/>
        <end position="68"/>
    </location>
    <ligand>
        <name>substrate</name>
    </ligand>
</feature>
<dbReference type="HAMAP" id="MF_01200_B">
    <property type="entry name" value="OMPdecase_type1_B"/>
    <property type="match status" value="1"/>
</dbReference>
<feature type="binding site" evidence="9 11">
    <location>
        <position position="10"/>
    </location>
    <ligand>
        <name>substrate</name>
    </ligand>
</feature>
<comment type="subunit">
    <text evidence="3 9">Homodimer.</text>
</comment>
<dbReference type="SUPFAM" id="SSF51366">
    <property type="entry name" value="Ribulose-phoshate binding barrel"/>
    <property type="match status" value="1"/>
</dbReference>
<feature type="active site" description="For OMPdecase activity" evidence="10">
    <location>
        <position position="64"/>
    </location>
</feature>
<evidence type="ECO:0000256" key="6">
    <source>
        <dbReference type="ARBA" id="ARBA00023239"/>
    </source>
</evidence>
<dbReference type="NCBIfam" id="NF001273">
    <property type="entry name" value="PRK00230.1"/>
    <property type="match status" value="1"/>
</dbReference>
<evidence type="ECO:0000256" key="5">
    <source>
        <dbReference type="ARBA" id="ARBA00022975"/>
    </source>
</evidence>
<comment type="similarity">
    <text evidence="8 9">Belongs to the OMP decarboxylase family. Type 1 subfamily.</text>
</comment>
<dbReference type="OrthoDB" id="9806203at2"/>
<dbReference type="InterPro" id="IPR011060">
    <property type="entry name" value="RibuloseP-bd_barrel"/>
</dbReference>
<dbReference type="PANTHER" id="PTHR32119">
    <property type="entry name" value="OROTIDINE 5'-PHOSPHATE DECARBOXYLASE"/>
    <property type="match status" value="1"/>
</dbReference>
<dbReference type="EC" id="4.1.1.23" evidence="9"/>
<dbReference type="GO" id="GO:0004590">
    <property type="term" value="F:orotidine-5'-phosphate decarboxylase activity"/>
    <property type="evidence" value="ECO:0007669"/>
    <property type="project" value="UniProtKB-UniRule"/>
</dbReference>
<dbReference type="SMART" id="SM00934">
    <property type="entry name" value="OMPdecase"/>
    <property type="match status" value="1"/>
</dbReference>
<keyword evidence="15" id="KW-1185">Reference proteome</keyword>
<dbReference type="CDD" id="cd04725">
    <property type="entry name" value="OMP_decarboxylase_like"/>
    <property type="match status" value="1"/>
</dbReference>
<evidence type="ECO:0000313" key="14">
    <source>
        <dbReference type="EMBL" id="EEF57088.1"/>
    </source>
</evidence>
<dbReference type="STRING" id="320771.Cflav_PD0123"/>
<sequence length="234" mass="24510">MQNPIIVALDVPNVQTALDLAAQVAPVVGAFKIGSELFTSAGPDIVRRIRATGAAVFLDLKFNDIPNTVAKAVSAATRLDVQMLTIHTSGGSEMMRAAEQAAQQTALQSGRNAPLVLGVTVLTSMDSNNLSEIGVQANVGHQVERLATLASQSGLRGLVCSPLEINALRQILPASMQLVTPGIRTGAEKADDQKRTLTPKEALAAGANWLVIGRPIYASENPRAAAEKILTSIS</sequence>
<feature type="binding site" evidence="9 11">
    <location>
        <position position="184"/>
    </location>
    <ligand>
        <name>substrate</name>
    </ligand>
</feature>
<dbReference type="GO" id="GO:0005829">
    <property type="term" value="C:cytosol"/>
    <property type="evidence" value="ECO:0007669"/>
    <property type="project" value="TreeGrafter"/>
</dbReference>
<evidence type="ECO:0000256" key="4">
    <source>
        <dbReference type="ARBA" id="ARBA00022793"/>
    </source>
</evidence>
<dbReference type="PROSITE" id="PS00156">
    <property type="entry name" value="OMPDECASE"/>
    <property type="match status" value="1"/>
</dbReference>
<evidence type="ECO:0000256" key="2">
    <source>
        <dbReference type="ARBA" id="ARBA00004861"/>
    </source>
</evidence>
<evidence type="ECO:0000256" key="1">
    <source>
        <dbReference type="ARBA" id="ARBA00002356"/>
    </source>
</evidence>
<dbReference type="InterPro" id="IPR013785">
    <property type="entry name" value="Aldolase_TIM"/>
</dbReference>
<dbReference type="FunFam" id="3.20.20.70:FF:000015">
    <property type="entry name" value="Orotidine 5'-phosphate decarboxylase"/>
    <property type="match status" value="1"/>
</dbReference>
<comment type="catalytic activity">
    <reaction evidence="7 9 12">
        <text>orotidine 5'-phosphate + H(+) = UMP + CO2</text>
        <dbReference type="Rhea" id="RHEA:11596"/>
        <dbReference type="ChEBI" id="CHEBI:15378"/>
        <dbReference type="ChEBI" id="CHEBI:16526"/>
        <dbReference type="ChEBI" id="CHEBI:57538"/>
        <dbReference type="ChEBI" id="CHEBI:57865"/>
        <dbReference type="EC" id="4.1.1.23"/>
    </reaction>
</comment>
<accession>B9XSV1</accession>
<keyword evidence="6 9" id="KW-0456">Lyase</keyword>